<protein>
    <submittedName>
        <fullName evidence="1">Uncharacterized protein</fullName>
    </submittedName>
</protein>
<gene>
    <name evidence="1" type="ORF">RRG08_004402</name>
</gene>
<comment type="caution">
    <text evidence="1">The sequence shown here is derived from an EMBL/GenBank/DDBJ whole genome shotgun (WGS) entry which is preliminary data.</text>
</comment>
<name>A0AAE0Y2M9_9GAST</name>
<dbReference type="AlphaFoldDB" id="A0AAE0Y2M9"/>
<reference evidence="1" key="1">
    <citation type="journal article" date="2023" name="G3 (Bethesda)">
        <title>A reference genome for the long-term kleptoplast-retaining sea slug Elysia crispata morphotype clarki.</title>
        <authorList>
            <person name="Eastman K.E."/>
            <person name="Pendleton A.L."/>
            <person name="Shaikh M.A."/>
            <person name="Suttiyut T."/>
            <person name="Ogas R."/>
            <person name="Tomko P."/>
            <person name="Gavelis G."/>
            <person name="Widhalm J.R."/>
            <person name="Wisecaver J.H."/>
        </authorList>
    </citation>
    <scope>NUCLEOTIDE SEQUENCE</scope>
    <source>
        <strain evidence="1">ECLA1</strain>
    </source>
</reference>
<keyword evidence="2" id="KW-1185">Reference proteome</keyword>
<dbReference type="Proteomes" id="UP001283361">
    <property type="component" value="Unassembled WGS sequence"/>
</dbReference>
<dbReference type="EMBL" id="JAWDGP010007038">
    <property type="protein sequence ID" value="KAK3730989.1"/>
    <property type="molecule type" value="Genomic_DNA"/>
</dbReference>
<proteinExistence type="predicted"/>
<evidence type="ECO:0000313" key="2">
    <source>
        <dbReference type="Proteomes" id="UP001283361"/>
    </source>
</evidence>
<evidence type="ECO:0000313" key="1">
    <source>
        <dbReference type="EMBL" id="KAK3730989.1"/>
    </source>
</evidence>
<sequence>MPPSFPKDVVREASKLIFLTVIAICYFLRSSQGMDRGAYRSIVEMAMKPRVEGDDGDQIKKAITELVITHYNLVMGRHYTIGSTTGVLSG</sequence>
<accession>A0AAE0Y2M9</accession>
<organism evidence="1 2">
    <name type="scientific">Elysia crispata</name>
    <name type="common">lettuce slug</name>
    <dbReference type="NCBI Taxonomy" id="231223"/>
    <lineage>
        <taxon>Eukaryota</taxon>
        <taxon>Metazoa</taxon>
        <taxon>Spiralia</taxon>
        <taxon>Lophotrochozoa</taxon>
        <taxon>Mollusca</taxon>
        <taxon>Gastropoda</taxon>
        <taxon>Heterobranchia</taxon>
        <taxon>Euthyneura</taxon>
        <taxon>Panpulmonata</taxon>
        <taxon>Sacoglossa</taxon>
        <taxon>Placobranchoidea</taxon>
        <taxon>Plakobranchidae</taxon>
        <taxon>Elysia</taxon>
    </lineage>
</organism>